<dbReference type="PIRSF" id="PIRSF017082">
    <property type="entry name" value="YflP"/>
    <property type="match status" value="1"/>
</dbReference>
<dbReference type="PANTHER" id="PTHR42928">
    <property type="entry name" value="TRICARBOXYLATE-BINDING PROTEIN"/>
    <property type="match status" value="1"/>
</dbReference>
<keyword evidence="3" id="KW-0675">Receptor</keyword>
<keyword evidence="2" id="KW-0732">Signal</keyword>
<dbReference type="Gene3D" id="3.40.190.10">
    <property type="entry name" value="Periplasmic binding protein-like II"/>
    <property type="match status" value="1"/>
</dbReference>
<dbReference type="AlphaFoldDB" id="A0A370FBZ6"/>
<organism evidence="3 4">
    <name type="scientific">Pseudacidovorax intermedius</name>
    <dbReference type="NCBI Taxonomy" id="433924"/>
    <lineage>
        <taxon>Bacteria</taxon>
        <taxon>Pseudomonadati</taxon>
        <taxon>Pseudomonadota</taxon>
        <taxon>Betaproteobacteria</taxon>
        <taxon>Burkholderiales</taxon>
        <taxon>Comamonadaceae</taxon>
        <taxon>Pseudacidovorax</taxon>
    </lineage>
</organism>
<dbReference type="RefSeq" id="WP_170159424.1">
    <property type="nucleotide sequence ID" value="NZ_QQAV01000008.1"/>
</dbReference>
<sequence length="320" mass="33452">MPIDRRALLRVLAAASLAPPLARAQTSAPLRIVVPFSAGSGTDITARSLADTINRSSGRTVIVDNKGGAGGVLGALEVARAKPDGNTVLYTTGGFTTNAVLVKKLPFDPIADFTPVTRLLRSSGFALIVPSNSPYRRLEDFVAAARARPGQISFGSSGVGNTTHVIGVLFCRGVGVDLLHVPFKGTPTTDLIAGTVDCAFLSPTVAGPQLKAGQLRALGISGSARATTLPDVRTFEEAGMTVQDIPAWSGVWAPAHLPPPVLEGLHRTFVQALAVPAFAAFLRENGGEPDGQRPDAFKAYSDGEIARYRRLLPPLGIEMG</sequence>
<dbReference type="InterPro" id="IPR005064">
    <property type="entry name" value="BUG"/>
</dbReference>
<gene>
    <name evidence="3" type="ORF">DFR41_108111</name>
</gene>
<evidence type="ECO:0000313" key="4">
    <source>
        <dbReference type="Proteomes" id="UP000255265"/>
    </source>
</evidence>
<feature type="signal peptide" evidence="2">
    <location>
        <begin position="1"/>
        <end position="24"/>
    </location>
</feature>
<keyword evidence="4" id="KW-1185">Reference proteome</keyword>
<dbReference type="PANTHER" id="PTHR42928:SF5">
    <property type="entry name" value="BLR1237 PROTEIN"/>
    <property type="match status" value="1"/>
</dbReference>
<dbReference type="EMBL" id="QQAV01000008">
    <property type="protein sequence ID" value="RDI21987.1"/>
    <property type="molecule type" value="Genomic_DNA"/>
</dbReference>
<dbReference type="CDD" id="cd07012">
    <property type="entry name" value="PBP2_Bug_TTT"/>
    <property type="match status" value="1"/>
</dbReference>
<dbReference type="Gene3D" id="3.40.190.150">
    <property type="entry name" value="Bordetella uptake gene, domain 1"/>
    <property type="match status" value="1"/>
</dbReference>
<dbReference type="Proteomes" id="UP000255265">
    <property type="component" value="Unassembled WGS sequence"/>
</dbReference>
<reference evidence="3 4" key="1">
    <citation type="submission" date="2018-07" db="EMBL/GenBank/DDBJ databases">
        <title>Genomic Encyclopedia of Type Strains, Phase IV (KMG-IV): sequencing the most valuable type-strain genomes for metagenomic binning, comparative biology and taxonomic classification.</title>
        <authorList>
            <person name="Goeker M."/>
        </authorList>
    </citation>
    <scope>NUCLEOTIDE SEQUENCE [LARGE SCALE GENOMIC DNA]</scope>
    <source>
        <strain evidence="3 4">DSM 21352</strain>
    </source>
</reference>
<dbReference type="SUPFAM" id="SSF53850">
    <property type="entry name" value="Periplasmic binding protein-like II"/>
    <property type="match status" value="1"/>
</dbReference>
<dbReference type="Pfam" id="PF03401">
    <property type="entry name" value="TctC"/>
    <property type="match status" value="1"/>
</dbReference>
<accession>A0A370FBZ6</accession>
<feature type="chain" id="PRO_5016729847" evidence="2">
    <location>
        <begin position="25"/>
        <end position="320"/>
    </location>
</feature>
<protein>
    <submittedName>
        <fullName evidence="3">Tripartite-type tricarboxylate transporter receptor subunit TctC</fullName>
    </submittedName>
</protein>
<name>A0A370FBZ6_9BURK</name>
<evidence type="ECO:0000313" key="3">
    <source>
        <dbReference type="EMBL" id="RDI21987.1"/>
    </source>
</evidence>
<comment type="caution">
    <text evidence="3">The sequence shown here is derived from an EMBL/GenBank/DDBJ whole genome shotgun (WGS) entry which is preliminary data.</text>
</comment>
<dbReference type="InterPro" id="IPR042100">
    <property type="entry name" value="Bug_dom1"/>
</dbReference>
<comment type="similarity">
    <text evidence="1">Belongs to the UPF0065 (bug) family.</text>
</comment>
<evidence type="ECO:0000256" key="1">
    <source>
        <dbReference type="ARBA" id="ARBA00006987"/>
    </source>
</evidence>
<evidence type="ECO:0000256" key="2">
    <source>
        <dbReference type="SAM" id="SignalP"/>
    </source>
</evidence>
<proteinExistence type="inferred from homology"/>